<dbReference type="Pfam" id="PF02303">
    <property type="entry name" value="Phage_DNA_bind"/>
    <property type="match status" value="1"/>
</dbReference>
<proteinExistence type="predicted"/>
<dbReference type="SUPFAM" id="SSF50249">
    <property type="entry name" value="Nucleic acid-binding proteins"/>
    <property type="match status" value="1"/>
</dbReference>
<dbReference type="RefSeq" id="WP_060748452.1">
    <property type="nucleotide sequence ID" value="NZ_LNTA01000225.1"/>
</dbReference>
<dbReference type="EMBL" id="LNTA01000225">
    <property type="protein sequence ID" value="KWV12248.1"/>
    <property type="molecule type" value="Genomic_DNA"/>
</dbReference>
<dbReference type="InterPro" id="IPR003512">
    <property type="entry name" value="Phage_M13_G5P_DNA-bd"/>
</dbReference>
<dbReference type="OrthoDB" id="6052275at2"/>
<name>A0A109HHH7_XANCT</name>
<gene>
    <name evidence="4" type="ORF">ATB53_18070</name>
</gene>
<protein>
    <recommendedName>
        <fullName evidence="3">Single-stranded DNA-binding protein</fullName>
    </recommendedName>
</protein>
<dbReference type="InterPro" id="IPR012340">
    <property type="entry name" value="NA-bd_OB-fold"/>
</dbReference>
<dbReference type="AlphaFoldDB" id="A0A109HHH7"/>
<keyword evidence="1" id="KW-0235">DNA replication</keyword>
<evidence type="ECO:0000313" key="5">
    <source>
        <dbReference type="Proteomes" id="UP000055854"/>
    </source>
</evidence>
<dbReference type="GO" id="GO:0003697">
    <property type="term" value="F:single-stranded DNA binding"/>
    <property type="evidence" value="ECO:0007669"/>
    <property type="project" value="InterPro"/>
</dbReference>
<comment type="caution">
    <text evidence="4">The sequence shown here is derived from an EMBL/GenBank/DDBJ whole genome shotgun (WGS) entry which is preliminary data.</text>
</comment>
<evidence type="ECO:0000256" key="3">
    <source>
        <dbReference type="ARBA" id="ARBA00030596"/>
    </source>
</evidence>
<dbReference type="Proteomes" id="UP000055854">
    <property type="component" value="Unassembled WGS sequence"/>
</dbReference>
<accession>A0A109HHH7</accession>
<reference evidence="4 5" key="1">
    <citation type="submission" date="2015-11" db="EMBL/GenBank/DDBJ databases">
        <title>Long Read and Single Molecule DNA Sequencing Simplifies Genome Assembly and TAL Effector Gene Analysis of Xanthomonas translucens.</title>
        <authorList>
            <person name="Peng Z."/>
            <person name="Hu Y."/>
            <person name="Xie J."/>
            <person name="Potnis N."/>
            <person name="Akhunova A."/>
            <person name="Jones J."/>
            <person name="Liu Z."/>
            <person name="White F."/>
            <person name="Liu S."/>
        </authorList>
    </citation>
    <scope>NUCLEOTIDE SEQUENCE [LARGE SCALE GENOMIC DNA]</scope>
    <source>
        <strain evidence="4 5">B1</strain>
    </source>
</reference>
<evidence type="ECO:0000313" key="4">
    <source>
        <dbReference type="EMBL" id="KWV12248.1"/>
    </source>
</evidence>
<dbReference type="Gene3D" id="2.40.50.140">
    <property type="entry name" value="Nucleic acid-binding proteins"/>
    <property type="match status" value="1"/>
</dbReference>
<organism evidence="4 5">
    <name type="scientific">Xanthomonas campestris pv. translucens</name>
    <dbReference type="NCBI Taxonomy" id="343"/>
    <lineage>
        <taxon>Bacteria</taxon>
        <taxon>Pseudomonadati</taxon>
        <taxon>Pseudomonadota</taxon>
        <taxon>Gammaproteobacteria</taxon>
        <taxon>Lysobacterales</taxon>
        <taxon>Lysobacteraceae</taxon>
        <taxon>Xanthomonas</taxon>
        <taxon>Xanthomonas translucens group</taxon>
    </lineage>
</organism>
<dbReference type="GO" id="GO:0006260">
    <property type="term" value="P:DNA replication"/>
    <property type="evidence" value="ECO:0007669"/>
    <property type="project" value="UniProtKB-KW"/>
</dbReference>
<evidence type="ECO:0000256" key="1">
    <source>
        <dbReference type="ARBA" id="ARBA00022705"/>
    </source>
</evidence>
<keyword evidence="2 4" id="KW-0238">DNA-binding</keyword>
<sequence length="100" mass="10697">MSAIKVTVLDGAVIERGGTFEDDSGKERSYTTRKQKAKLEVGGFAYPFDVRLEEGQKPYAAGDYDLDIGSMAQVNKGVLSLSKFTALTPKGPPSLANKAP</sequence>
<evidence type="ECO:0000256" key="2">
    <source>
        <dbReference type="ARBA" id="ARBA00023125"/>
    </source>
</evidence>